<dbReference type="Proteomes" id="UP000057820">
    <property type="component" value="Chromosome 1"/>
</dbReference>
<organism evidence="1 2">
    <name type="scientific">Nocardia farcinica</name>
    <dbReference type="NCBI Taxonomy" id="37329"/>
    <lineage>
        <taxon>Bacteria</taxon>
        <taxon>Bacillati</taxon>
        <taxon>Actinomycetota</taxon>
        <taxon>Actinomycetes</taxon>
        <taxon>Mycobacteriales</taxon>
        <taxon>Nocardiaceae</taxon>
        <taxon>Nocardia</taxon>
    </lineage>
</organism>
<name>A0A0H5NE52_NOCFR</name>
<sequence length="131" mass="13652">MSLTMPQFEELVELIEQMITARNIEEYRLIYPDWEPPPVPYAELKVTTFAAFEACLPRVHAAVATTGQDGRAAVAFPELAVPVVSAVPAGVVAYSVVVESVSSTGAVVRVLDGAGVGVAGVDVHVSVTGGA</sequence>
<dbReference type="AlphaFoldDB" id="A0A0H5NE52"/>
<gene>
    <name evidence="1" type="ORF">ERS450000_00212</name>
</gene>
<protein>
    <submittedName>
        <fullName evidence="1">Uncharacterized protein</fullName>
    </submittedName>
</protein>
<proteinExistence type="predicted"/>
<accession>A0A0H5NE52</accession>
<reference evidence="2" key="1">
    <citation type="submission" date="2015-03" db="EMBL/GenBank/DDBJ databases">
        <authorList>
            <consortium name="Pathogen Informatics"/>
        </authorList>
    </citation>
    <scope>NUCLEOTIDE SEQUENCE [LARGE SCALE GENOMIC DNA]</scope>
    <source>
        <strain evidence="2">NCTC11134</strain>
    </source>
</reference>
<dbReference type="RefSeq" id="WP_060589863.1">
    <property type="nucleotide sequence ID" value="NZ_CP031418.1"/>
</dbReference>
<dbReference type="EMBL" id="LN868938">
    <property type="protein sequence ID" value="CRY73584.1"/>
    <property type="molecule type" value="Genomic_DNA"/>
</dbReference>
<evidence type="ECO:0000313" key="1">
    <source>
        <dbReference type="EMBL" id="CRY73584.1"/>
    </source>
</evidence>
<evidence type="ECO:0000313" key="2">
    <source>
        <dbReference type="Proteomes" id="UP000057820"/>
    </source>
</evidence>
<dbReference type="KEGG" id="nfr:ERS450000_00212"/>